<sequence>MGQSCSPHQAHTPRAGTRTPSTGAITPRHNNSDAGVNVHAVLHDWAVRDEIRLRAQQQVIADRLERSRQQRILPPPCSSHSRSPQGKQLHNSLELSSITLTATAATPRSSSLSHTAGKLSSAACTPVHNPLLPQ</sequence>
<accession>A0A0S4KGX8</accession>
<gene>
    <name evidence="2" type="ORF">BSAL_21440</name>
</gene>
<dbReference type="VEuPathDB" id="TriTrypDB:BSAL_21440"/>
<dbReference type="Proteomes" id="UP000051952">
    <property type="component" value="Unassembled WGS sequence"/>
</dbReference>
<feature type="compositionally biased region" description="Low complexity" evidence="1">
    <location>
        <begin position="92"/>
        <end position="106"/>
    </location>
</feature>
<evidence type="ECO:0000256" key="1">
    <source>
        <dbReference type="SAM" id="MobiDB-lite"/>
    </source>
</evidence>
<feature type="compositionally biased region" description="Polar residues" evidence="1">
    <location>
        <begin position="18"/>
        <end position="34"/>
    </location>
</feature>
<protein>
    <submittedName>
        <fullName evidence="2">Uncharacterized protein</fullName>
    </submittedName>
</protein>
<proteinExistence type="predicted"/>
<feature type="region of interest" description="Disordered" evidence="1">
    <location>
        <begin position="1"/>
        <end position="34"/>
    </location>
</feature>
<name>A0A0S4KGX8_BODSA</name>
<feature type="region of interest" description="Disordered" evidence="1">
    <location>
        <begin position="64"/>
        <end position="134"/>
    </location>
</feature>
<feature type="compositionally biased region" description="Polar residues" evidence="1">
    <location>
        <begin position="78"/>
        <end position="91"/>
    </location>
</feature>
<dbReference type="EMBL" id="CYKH01001741">
    <property type="protein sequence ID" value="CUI14970.1"/>
    <property type="molecule type" value="Genomic_DNA"/>
</dbReference>
<dbReference type="AlphaFoldDB" id="A0A0S4KGX8"/>
<reference evidence="3" key="1">
    <citation type="submission" date="2015-09" db="EMBL/GenBank/DDBJ databases">
        <authorList>
            <consortium name="Pathogen Informatics"/>
        </authorList>
    </citation>
    <scope>NUCLEOTIDE SEQUENCE [LARGE SCALE GENOMIC DNA]</scope>
    <source>
        <strain evidence="3">Lake Konstanz</strain>
    </source>
</reference>
<keyword evidence="3" id="KW-1185">Reference proteome</keyword>
<evidence type="ECO:0000313" key="3">
    <source>
        <dbReference type="Proteomes" id="UP000051952"/>
    </source>
</evidence>
<evidence type="ECO:0000313" key="2">
    <source>
        <dbReference type="EMBL" id="CUI14970.1"/>
    </source>
</evidence>
<organism evidence="2 3">
    <name type="scientific">Bodo saltans</name>
    <name type="common">Flagellated protozoan</name>
    <dbReference type="NCBI Taxonomy" id="75058"/>
    <lineage>
        <taxon>Eukaryota</taxon>
        <taxon>Discoba</taxon>
        <taxon>Euglenozoa</taxon>
        <taxon>Kinetoplastea</taxon>
        <taxon>Metakinetoplastina</taxon>
        <taxon>Eubodonida</taxon>
        <taxon>Bodonidae</taxon>
        <taxon>Bodo</taxon>
    </lineage>
</organism>